<keyword evidence="12" id="KW-1185">Reference proteome</keyword>
<dbReference type="PANTHER" id="PTHR43823">
    <property type="entry name" value="SPORULATION PROTEIN YKVU"/>
    <property type="match status" value="1"/>
</dbReference>
<feature type="transmembrane region" description="Helical" evidence="10">
    <location>
        <begin position="198"/>
        <end position="220"/>
    </location>
</feature>
<evidence type="ECO:0000256" key="7">
    <source>
        <dbReference type="ARBA" id="ARBA00022989"/>
    </source>
</evidence>
<evidence type="ECO:0000256" key="2">
    <source>
        <dbReference type="ARBA" id="ARBA00008417"/>
    </source>
</evidence>
<reference evidence="11 12" key="1">
    <citation type="submission" date="2016-10" db="EMBL/GenBank/DDBJ databases">
        <title>Draft genome sequences of four alkaliphilic bacteria belonging to the Anaerobacillus genus.</title>
        <authorList>
            <person name="Bassil N.M."/>
            <person name="Lloyd J.R."/>
        </authorList>
    </citation>
    <scope>NUCLEOTIDE SEQUENCE [LARGE SCALE GENOMIC DNA]</scope>
    <source>
        <strain evidence="11 12">DSM 18345</strain>
    </source>
</reference>
<dbReference type="AlphaFoldDB" id="A0A1S2LJ53"/>
<comment type="similarity">
    <text evidence="2">Belongs to the multi antimicrobial extrusion (MATE) (TC 2.A.66.1) family. MepA subfamily.</text>
</comment>
<dbReference type="GO" id="GO:0015297">
    <property type="term" value="F:antiporter activity"/>
    <property type="evidence" value="ECO:0007669"/>
    <property type="project" value="InterPro"/>
</dbReference>
<protein>
    <recommendedName>
        <fullName evidence="3">Multidrug export protein MepA</fullName>
    </recommendedName>
</protein>
<feature type="transmembrane region" description="Helical" evidence="10">
    <location>
        <begin position="319"/>
        <end position="341"/>
    </location>
</feature>
<evidence type="ECO:0000256" key="9">
    <source>
        <dbReference type="ARBA" id="ARBA00023251"/>
    </source>
</evidence>
<feature type="transmembrane region" description="Helical" evidence="10">
    <location>
        <begin position="273"/>
        <end position="298"/>
    </location>
</feature>
<dbReference type="Pfam" id="PF01554">
    <property type="entry name" value="MatE"/>
    <property type="match status" value="2"/>
</dbReference>
<dbReference type="OrthoDB" id="9811110at2"/>
<proteinExistence type="inferred from homology"/>
<evidence type="ECO:0000256" key="1">
    <source>
        <dbReference type="ARBA" id="ARBA00004651"/>
    </source>
</evidence>
<dbReference type="EMBL" id="MLQR01000031">
    <property type="protein sequence ID" value="OIJ12559.1"/>
    <property type="molecule type" value="Genomic_DNA"/>
</dbReference>
<dbReference type="InterPro" id="IPR051327">
    <property type="entry name" value="MATE_MepA_subfamily"/>
</dbReference>
<feature type="transmembrane region" description="Helical" evidence="10">
    <location>
        <begin position="392"/>
        <end position="414"/>
    </location>
</feature>
<dbReference type="InterPro" id="IPR048279">
    <property type="entry name" value="MdtK-like"/>
</dbReference>
<evidence type="ECO:0000256" key="6">
    <source>
        <dbReference type="ARBA" id="ARBA00022692"/>
    </source>
</evidence>
<evidence type="ECO:0000313" key="11">
    <source>
        <dbReference type="EMBL" id="OIJ12559.1"/>
    </source>
</evidence>
<accession>A0A1S2LJ53</accession>
<dbReference type="NCBIfam" id="TIGR00797">
    <property type="entry name" value="matE"/>
    <property type="match status" value="1"/>
</dbReference>
<dbReference type="Proteomes" id="UP000179524">
    <property type="component" value="Unassembled WGS sequence"/>
</dbReference>
<evidence type="ECO:0000313" key="12">
    <source>
        <dbReference type="Proteomes" id="UP000179524"/>
    </source>
</evidence>
<keyword evidence="7 10" id="KW-1133">Transmembrane helix</keyword>
<evidence type="ECO:0000256" key="4">
    <source>
        <dbReference type="ARBA" id="ARBA00022448"/>
    </source>
</evidence>
<evidence type="ECO:0000256" key="10">
    <source>
        <dbReference type="SAM" id="Phobius"/>
    </source>
</evidence>
<dbReference type="PIRSF" id="PIRSF006603">
    <property type="entry name" value="DinF"/>
    <property type="match status" value="1"/>
</dbReference>
<dbReference type="GO" id="GO:0046677">
    <property type="term" value="P:response to antibiotic"/>
    <property type="evidence" value="ECO:0007669"/>
    <property type="project" value="UniProtKB-KW"/>
</dbReference>
<keyword evidence="6 10" id="KW-0812">Transmembrane</keyword>
<feature type="transmembrane region" description="Helical" evidence="10">
    <location>
        <begin position="420"/>
        <end position="439"/>
    </location>
</feature>
<feature type="transmembrane region" description="Helical" evidence="10">
    <location>
        <begin position="172"/>
        <end position="192"/>
    </location>
</feature>
<dbReference type="PANTHER" id="PTHR43823:SF3">
    <property type="entry name" value="MULTIDRUG EXPORT PROTEIN MEPA"/>
    <property type="match status" value="1"/>
</dbReference>
<dbReference type="RefSeq" id="WP_071310237.1">
    <property type="nucleotide sequence ID" value="NZ_MLQR01000031.1"/>
</dbReference>
<evidence type="ECO:0000256" key="5">
    <source>
        <dbReference type="ARBA" id="ARBA00022475"/>
    </source>
</evidence>
<feature type="transmembrane region" description="Helical" evidence="10">
    <location>
        <begin position="96"/>
        <end position="119"/>
    </location>
</feature>
<keyword evidence="9" id="KW-0046">Antibiotic resistance</keyword>
<keyword evidence="8 10" id="KW-0472">Membrane</keyword>
<comment type="subcellular location">
    <subcellularLocation>
        <location evidence="1">Cell membrane</location>
        <topology evidence="1">Multi-pass membrane protein</topology>
    </subcellularLocation>
</comment>
<sequence length="466" mass="50512">MKEKLQSDRLGTEPIPKLLKNLSVPAVIGMFVMALYNVVDTIFISYAVGISAVAGLTISFPVLMIIMAISAAIGVGGASVISRKLGAKKLGEANQVFGNILTMIIFISLIGFIGGFTLLKPTLVLFGATSDILGYAYEYMFPLLLGTFFFSFGFSTNSIVRSEGNAKFAMNLMIISSVLNIILDAIFILGFGMGIRGAAYATLVSQAVIAIITLQYFLSGKSSLSIMVTTLKPKFIIMKEVLSVGLPAFMQQAAGSIMMISINAMLIRFGTEFHVGLFGIIQRISMLMLMPLLGIMQGMQPIIGYNFGANNFSRLKQTVLLGLKVATLLATAIFLIMMIFPKLFITIFSSDPTVIDSGTEAIRILFAASFFIGVPIVCGGIFQALGKVKEALILSMSRQFLFLIPLVLILPHFIGVNGVWMAFPISDALAFFLSGFLLYRNRKLILCEDEIQEVVPFEGEISTSAQ</sequence>
<keyword evidence="5" id="KW-1003">Cell membrane</keyword>
<feature type="transmembrane region" description="Helical" evidence="10">
    <location>
        <begin position="241"/>
        <end position="267"/>
    </location>
</feature>
<evidence type="ECO:0000256" key="3">
    <source>
        <dbReference type="ARBA" id="ARBA00022106"/>
    </source>
</evidence>
<gene>
    <name evidence="11" type="ORF">BKP37_14125</name>
</gene>
<dbReference type="InterPro" id="IPR045070">
    <property type="entry name" value="MATE_MepA-like"/>
</dbReference>
<feature type="transmembrane region" description="Helical" evidence="10">
    <location>
        <begin position="21"/>
        <end position="39"/>
    </location>
</feature>
<feature type="transmembrane region" description="Helical" evidence="10">
    <location>
        <begin position="139"/>
        <end position="160"/>
    </location>
</feature>
<comment type="caution">
    <text evidence="11">The sequence shown here is derived from an EMBL/GenBank/DDBJ whole genome shotgun (WGS) entry which is preliminary data.</text>
</comment>
<feature type="transmembrane region" description="Helical" evidence="10">
    <location>
        <begin position="45"/>
        <end position="75"/>
    </location>
</feature>
<organism evidence="11 12">
    <name type="scientific">Anaerobacillus alkalilacustris</name>
    <dbReference type="NCBI Taxonomy" id="393763"/>
    <lineage>
        <taxon>Bacteria</taxon>
        <taxon>Bacillati</taxon>
        <taxon>Bacillota</taxon>
        <taxon>Bacilli</taxon>
        <taxon>Bacillales</taxon>
        <taxon>Bacillaceae</taxon>
        <taxon>Anaerobacillus</taxon>
    </lineage>
</organism>
<dbReference type="GO" id="GO:0042910">
    <property type="term" value="F:xenobiotic transmembrane transporter activity"/>
    <property type="evidence" value="ECO:0007669"/>
    <property type="project" value="InterPro"/>
</dbReference>
<feature type="transmembrane region" description="Helical" evidence="10">
    <location>
        <begin position="361"/>
        <end position="385"/>
    </location>
</feature>
<keyword evidence="4" id="KW-0813">Transport</keyword>
<dbReference type="CDD" id="cd13143">
    <property type="entry name" value="MATE_MepA_like"/>
    <property type="match status" value="1"/>
</dbReference>
<name>A0A1S2LJ53_9BACI</name>
<evidence type="ECO:0000256" key="8">
    <source>
        <dbReference type="ARBA" id="ARBA00023136"/>
    </source>
</evidence>
<dbReference type="GO" id="GO:0005886">
    <property type="term" value="C:plasma membrane"/>
    <property type="evidence" value="ECO:0007669"/>
    <property type="project" value="UniProtKB-SubCell"/>
</dbReference>
<dbReference type="InterPro" id="IPR002528">
    <property type="entry name" value="MATE_fam"/>
</dbReference>